<evidence type="ECO:0000313" key="1">
    <source>
        <dbReference type="EMBL" id="HHO74153.1"/>
    </source>
</evidence>
<gene>
    <name evidence="1" type="ORF">ENN04_05865</name>
</gene>
<sequence>MDVYLCRINKALGDSVYKHTSLSALFDYMEVSAKTKLEVKEGSPFRVSIYDIPFYFIVKPIRDYGEFAYPYRKRGTPQEVLYKLFNLGVLRVFWTQDSLRPRLMNCGNCIDGWLYRDLFSDRERAYQAFSPMEDTALVVWW</sequence>
<proteinExistence type="predicted"/>
<reference evidence="1" key="1">
    <citation type="journal article" date="2020" name="mSystems">
        <title>Genome- and Community-Level Interaction Insights into Carbon Utilization and Element Cycling Functions of Hydrothermarchaeota in Hydrothermal Sediment.</title>
        <authorList>
            <person name="Zhou Z."/>
            <person name="Liu Y."/>
            <person name="Xu W."/>
            <person name="Pan J."/>
            <person name="Luo Z.H."/>
            <person name="Li M."/>
        </authorList>
    </citation>
    <scope>NUCLEOTIDE SEQUENCE [LARGE SCALE GENOMIC DNA]</scope>
    <source>
        <strain evidence="1">SpSt-114</strain>
    </source>
</reference>
<accession>A0A7C5X160</accession>
<comment type="caution">
    <text evidence="1">The sequence shown here is derived from an EMBL/GenBank/DDBJ whole genome shotgun (WGS) entry which is preliminary data.</text>
</comment>
<organism evidence="1">
    <name type="scientific">Thermocrinis ruber</name>
    <dbReference type="NCBI Taxonomy" id="75906"/>
    <lineage>
        <taxon>Bacteria</taxon>
        <taxon>Pseudomonadati</taxon>
        <taxon>Aquificota</taxon>
        <taxon>Aquificia</taxon>
        <taxon>Aquificales</taxon>
        <taxon>Aquificaceae</taxon>
        <taxon>Thermocrinis</taxon>
    </lineage>
</organism>
<dbReference type="AlphaFoldDB" id="A0A7C5X160"/>
<name>A0A7C5X160_9AQUI</name>
<protein>
    <submittedName>
        <fullName evidence="1">Uncharacterized protein</fullName>
    </submittedName>
</protein>
<dbReference type="EMBL" id="DSAC01000070">
    <property type="protein sequence ID" value="HHO74153.1"/>
    <property type="molecule type" value="Genomic_DNA"/>
</dbReference>